<sequence length="383" mass="44587">MLYSEKKRHQKMINIEMNDPGLDWSLSGFTSADLVAVARIGEGEEEIGDGSSAKKNSSKGDTILNESVGATNTELVEGDEKRKKSKKKEEREVEKEKELVEREKKLMDTDILPTSREDFDRLLTGTPNSSHLWIRYMSLFVSEKNIDKARAIAERALNVINFREEDEIFNVWTAYLNLELSFGTAESLSSVFERAVSNCDALKMYKQMVRIYQNAHKIEEADALLEEMLKKFRHEDLDVWFICGQHFMQTKRFDKARELLKKATKSLPQKHHVVVISRFAQMEYKFGDSEQGKTLFESILSAYPRKADVWFVYIDMLIKSSKIHEARQVFERVTSINLGTHNMRTLFKKWLDMEEKCGNEEQQKLVKERAVHYIEEVTEKMDL</sequence>
<proteinExistence type="predicted"/>
<evidence type="ECO:0000256" key="5">
    <source>
        <dbReference type="PROSITE-ProRule" id="PRU00339"/>
    </source>
</evidence>
<evidence type="ECO:0000313" key="9">
    <source>
        <dbReference type="WBParaSite" id="PgR030_g024_t01"/>
    </source>
</evidence>
<protein>
    <submittedName>
        <fullName evidence="9">Suppressor of forked domain-containing protein</fullName>
    </submittedName>
</protein>
<reference evidence="9" key="1">
    <citation type="submission" date="2022-11" db="UniProtKB">
        <authorList>
            <consortium name="WormBaseParasite"/>
        </authorList>
    </citation>
    <scope>IDENTIFICATION</scope>
</reference>
<dbReference type="InterPro" id="IPR019734">
    <property type="entry name" value="TPR_rpt"/>
</dbReference>
<dbReference type="SUPFAM" id="SSF48452">
    <property type="entry name" value="TPR-like"/>
    <property type="match status" value="2"/>
</dbReference>
<feature type="repeat" description="TPR" evidence="5">
    <location>
        <begin position="237"/>
        <end position="270"/>
    </location>
</feature>
<organism evidence="8 9">
    <name type="scientific">Parascaris univalens</name>
    <name type="common">Nematode worm</name>
    <dbReference type="NCBI Taxonomy" id="6257"/>
    <lineage>
        <taxon>Eukaryota</taxon>
        <taxon>Metazoa</taxon>
        <taxon>Ecdysozoa</taxon>
        <taxon>Nematoda</taxon>
        <taxon>Chromadorea</taxon>
        <taxon>Rhabditida</taxon>
        <taxon>Spirurina</taxon>
        <taxon>Ascaridomorpha</taxon>
        <taxon>Ascaridoidea</taxon>
        <taxon>Ascarididae</taxon>
        <taxon>Parascaris</taxon>
    </lineage>
</organism>
<accession>A0A915B844</accession>
<keyword evidence="8" id="KW-1185">Reference proteome</keyword>
<evidence type="ECO:0000256" key="1">
    <source>
        <dbReference type="ARBA" id="ARBA00004604"/>
    </source>
</evidence>
<comment type="subcellular location">
    <subcellularLocation>
        <location evidence="1">Nucleus</location>
        <location evidence="1">Nucleolus</location>
    </subcellularLocation>
</comment>
<dbReference type="InterPro" id="IPR045209">
    <property type="entry name" value="Rrp5"/>
</dbReference>
<evidence type="ECO:0000256" key="2">
    <source>
        <dbReference type="ARBA" id="ARBA00022552"/>
    </source>
</evidence>
<dbReference type="InterPro" id="IPR003107">
    <property type="entry name" value="HAT"/>
</dbReference>
<keyword evidence="4" id="KW-0539">Nucleus</keyword>
<name>A0A915B844_PARUN</name>
<keyword evidence="3" id="KW-0677">Repeat</keyword>
<dbReference type="FunFam" id="1.25.40.10:FF:000065">
    <property type="entry name" value="Programmed cell death 11"/>
    <property type="match status" value="1"/>
</dbReference>
<dbReference type="PANTHER" id="PTHR23270">
    <property type="entry name" value="PROGRAMMED CELL DEATH PROTEIN 11 PRE-RRNA PROCESSING PROTEIN RRP5"/>
    <property type="match status" value="1"/>
</dbReference>
<dbReference type="GO" id="GO:0003723">
    <property type="term" value="F:RNA binding"/>
    <property type="evidence" value="ECO:0007669"/>
    <property type="project" value="TreeGrafter"/>
</dbReference>
<dbReference type="Gene3D" id="1.25.40.10">
    <property type="entry name" value="Tetratricopeptide repeat domain"/>
    <property type="match status" value="2"/>
</dbReference>
<dbReference type="WBParaSite" id="PgR030_g024_t01">
    <property type="protein sequence ID" value="PgR030_g024_t01"/>
    <property type="gene ID" value="PgR030_g024"/>
</dbReference>
<dbReference type="PANTHER" id="PTHR23270:SF10">
    <property type="entry name" value="PROTEIN RRP5 HOMOLOG"/>
    <property type="match status" value="1"/>
</dbReference>
<keyword evidence="2" id="KW-0698">rRNA processing</keyword>
<evidence type="ECO:0000313" key="8">
    <source>
        <dbReference type="Proteomes" id="UP000887569"/>
    </source>
</evidence>
<keyword evidence="5" id="KW-0802">TPR repeat</keyword>
<dbReference type="PROSITE" id="PS50005">
    <property type="entry name" value="TPR"/>
    <property type="match status" value="1"/>
</dbReference>
<feature type="compositionally biased region" description="Polar residues" evidence="6">
    <location>
        <begin position="64"/>
        <end position="74"/>
    </location>
</feature>
<evidence type="ECO:0000256" key="4">
    <source>
        <dbReference type="ARBA" id="ARBA00023242"/>
    </source>
</evidence>
<feature type="domain" description="Suppressor of forked" evidence="7">
    <location>
        <begin position="188"/>
        <end position="377"/>
    </location>
</feature>
<dbReference type="Proteomes" id="UP000887569">
    <property type="component" value="Unplaced"/>
</dbReference>
<dbReference type="InterPro" id="IPR008847">
    <property type="entry name" value="Suf"/>
</dbReference>
<dbReference type="SMART" id="SM00386">
    <property type="entry name" value="HAT"/>
    <property type="match status" value="7"/>
</dbReference>
<feature type="compositionally biased region" description="Basic and acidic residues" evidence="6">
    <location>
        <begin position="78"/>
        <end position="98"/>
    </location>
</feature>
<evidence type="ECO:0000256" key="3">
    <source>
        <dbReference type="ARBA" id="ARBA00022737"/>
    </source>
</evidence>
<dbReference type="Pfam" id="PF05843">
    <property type="entry name" value="Suf"/>
    <property type="match status" value="1"/>
</dbReference>
<evidence type="ECO:0000256" key="6">
    <source>
        <dbReference type="SAM" id="MobiDB-lite"/>
    </source>
</evidence>
<feature type="region of interest" description="Disordered" evidence="6">
    <location>
        <begin position="45"/>
        <end position="98"/>
    </location>
</feature>
<dbReference type="GO" id="GO:0006364">
    <property type="term" value="P:rRNA processing"/>
    <property type="evidence" value="ECO:0007669"/>
    <property type="project" value="UniProtKB-KW"/>
</dbReference>
<dbReference type="AlphaFoldDB" id="A0A915B844"/>
<dbReference type="GO" id="GO:0032040">
    <property type="term" value="C:small-subunit processome"/>
    <property type="evidence" value="ECO:0007669"/>
    <property type="project" value="TreeGrafter"/>
</dbReference>
<dbReference type="InterPro" id="IPR011990">
    <property type="entry name" value="TPR-like_helical_dom_sf"/>
</dbReference>
<evidence type="ECO:0000259" key="7">
    <source>
        <dbReference type="Pfam" id="PF05843"/>
    </source>
</evidence>